<keyword evidence="5 6" id="KW-0472">Membrane</keyword>
<reference evidence="9" key="1">
    <citation type="journal article" date="2013" name="Proc. Natl. Acad. Sci. U.S.A.">
        <title>Improving the coverage of the cyanobacterial phylum using diversity-driven genome sequencing.</title>
        <authorList>
            <person name="Shih P.M."/>
            <person name="Wu D."/>
            <person name="Latifi A."/>
            <person name="Axen S.D."/>
            <person name="Fewer D.P."/>
            <person name="Talla E."/>
            <person name="Calteau A."/>
            <person name="Cai F."/>
            <person name="Tandeau de Marsac N."/>
            <person name="Rippka R."/>
            <person name="Herdman M."/>
            <person name="Sivonen K."/>
            <person name="Coursin T."/>
            <person name="Laurent T."/>
            <person name="Goodwin L."/>
            <person name="Nolan M."/>
            <person name="Davenport K.W."/>
            <person name="Han C.S."/>
            <person name="Rubin E.M."/>
            <person name="Eisen J.A."/>
            <person name="Woyke T."/>
            <person name="Gugger M."/>
            <person name="Kerfeld C.A."/>
        </authorList>
    </citation>
    <scope>NUCLEOTIDE SEQUENCE [LARGE SCALE GENOMIC DNA]</scope>
    <source>
        <strain evidence="9">ATCC 29371 / PCC 7437</strain>
    </source>
</reference>
<organism evidence="8 9">
    <name type="scientific">Stanieria cyanosphaera (strain ATCC 29371 / PCC 7437)</name>
    <dbReference type="NCBI Taxonomy" id="111780"/>
    <lineage>
        <taxon>Bacteria</taxon>
        <taxon>Bacillati</taxon>
        <taxon>Cyanobacteriota</taxon>
        <taxon>Cyanophyceae</taxon>
        <taxon>Pleurocapsales</taxon>
        <taxon>Dermocarpellaceae</taxon>
        <taxon>Stanieria</taxon>
    </lineage>
</organism>
<dbReference type="InterPro" id="IPR015414">
    <property type="entry name" value="TMEM64"/>
</dbReference>
<feature type="transmembrane region" description="Helical" evidence="6">
    <location>
        <begin position="161"/>
        <end position="182"/>
    </location>
</feature>
<dbReference type="STRING" id="111780.Sta7437_2928"/>
<evidence type="ECO:0000256" key="2">
    <source>
        <dbReference type="ARBA" id="ARBA00022475"/>
    </source>
</evidence>
<dbReference type="HOGENOM" id="CLU_038944_3_2_3"/>
<sequence>MSGKLLPKHKLKLLIGSLAILAVIILLGWLTFRDYLIYVDDWLAQLGYWSIPAFLGIYLLATLVGLPAIFLFLAAGSLFGFNKGVFLVSLADTLSASACYGLGRTIARKRIKQWLIKRPQFAQLDHAVAQKGWKIVFLTRLSPFLPSNILNYGFSLTRIDFWHYIFFSWLGMLPVIGLYVYLGSVGTNLIKGEANRGTMALSVVGILATIAVLLYTTKLTRQVLSSQFNSSKKK</sequence>
<comment type="caution">
    <text evidence="6">Lacks conserved residue(s) required for the propagation of feature annotation.</text>
</comment>
<feature type="transmembrane region" description="Helical" evidence="6">
    <location>
        <begin position="13"/>
        <end position="32"/>
    </location>
</feature>
<feature type="domain" description="VTT" evidence="7">
    <location>
        <begin position="67"/>
        <end position="184"/>
    </location>
</feature>
<evidence type="ECO:0000256" key="3">
    <source>
        <dbReference type="ARBA" id="ARBA00022692"/>
    </source>
</evidence>
<evidence type="ECO:0000256" key="5">
    <source>
        <dbReference type="ARBA" id="ARBA00023136"/>
    </source>
</evidence>
<dbReference type="EMBL" id="CP003653">
    <property type="protein sequence ID" value="AFZ36447.1"/>
    <property type="molecule type" value="Genomic_DNA"/>
</dbReference>
<dbReference type="Pfam" id="PF09335">
    <property type="entry name" value="VTT_dom"/>
    <property type="match status" value="1"/>
</dbReference>
<dbReference type="RefSeq" id="WP_015194114.1">
    <property type="nucleotide sequence ID" value="NC_019748.1"/>
</dbReference>
<name>K9XXR1_STAC7</name>
<feature type="transmembrane region" description="Helical" evidence="6">
    <location>
        <begin position="53"/>
        <end position="79"/>
    </location>
</feature>
<keyword evidence="9" id="KW-1185">Reference proteome</keyword>
<comment type="subcellular location">
    <subcellularLocation>
        <location evidence="1 6">Cell membrane</location>
        <topology evidence="1 6">Multi-pass membrane protein</topology>
    </subcellularLocation>
</comment>
<feature type="transmembrane region" description="Helical" evidence="6">
    <location>
        <begin position="194"/>
        <end position="215"/>
    </location>
</feature>
<dbReference type="Proteomes" id="UP000010473">
    <property type="component" value="Chromosome"/>
</dbReference>
<evidence type="ECO:0000256" key="4">
    <source>
        <dbReference type="ARBA" id="ARBA00022989"/>
    </source>
</evidence>
<dbReference type="GO" id="GO:0005886">
    <property type="term" value="C:plasma membrane"/>
    <property type="evidence" value="ECO:0007669"/>
    <property type="project" value="UniProtKB-SubCell"/>
</dbReference>
<comment type="similarity">
    <text evidence="6">Belongs to the TVP38/TMEM64 family.</text>
</comment>
<evidence type="ECO:0000256" key="6">
    <source>
        <dbReference type="RuleBase" id="RU366058"/>
    </source>
</evidence>
<evidence type="ECO:0000313" key="9">
    <source>
        <dbReference type="Proteomes" id="UP000010473"/>
    </source>
</evidence>
<dbReference type="InterPro" id="IPR032816">
    <property type="entry name" value="VTT_dom"/>
</dbReference>
<dbReference type="PANTHER" id="PTHR12677">
    <property type="entry name" value="GOLGI APPARATUS MEMBRANE PROTEIN TVP38-RELATED"/>
    <property type="match status" value="1"/>
</dbReference>
<dbReference type="PANTHER" id="PTHR12677:SF59">
    <property type="entry name" value="GOLGI APPARATUS MEMBRANE PROTEIN TVP38-RELATED"/>
    <property type="match status" value="1"/>
</dbReference>
<evidence type="ECO:0000259" key="7">
    <source>
        <dbReference type="Pfam" id="PF09335"/>
    </source>
</evidence>
<evidence type="ECO:0000256" key="1">
    <source>
        <dbReference type="ARBA" id="ARBA00004651"/>
    </source>
</evidence>
<proteinExistence type="inferred from homology"/>
<keyword evidence="2 6" id="KW-1003">Cell membrane</keyword>
<keyword evidence="4 6" id="KW-1133">Transmembrane helix</keyword>
<evidence type="ECO:0000313" key="8">
    <source>
        <dbReference type="EMBL" id="AFZ36447.1"/>
    </source>
</evidence>
<dbReference type="OrthoDB" id="9812980at2"/>
<dbReference type="KEGG" id="scs:Sta7437_2928"/>
<dbReference type="AlphaFoldDB" id="K9XXR1"/>
<dbReference type="eggNOG" id="COG0398">
    <property type="taxonomic scope" value="Bacteria"/>
</dbReference>
<keyword evidence="3 6" id="KW-0812">Transmembrane</keyword>
<protein>
    <recommendedName>
        <fullName evidence="6">TVP38/TMEM64 family membrane protein</fullName>
    </recommendedName>
</protein>
<gene>
    <name evidence="8" type="ordered locus">Sta7437_2928</name>
</gene>
<accession>K9XXR1</accession>